<keyword evidence="5 8" id="KW-0472">Membrane</keyword>
<comment type="subcellular location">
    <subcellularLocation>
        <location evidence="1">Membrane</location>
        <topology evidence="1">Multi-pass membrane protein</topology>
    </subcellularLocation>
</comment>
<dbReference type="GO" id="GO:0046872">
    <property type="term" value="F:metal ion binding"/>
    <property type="evidence" value="ECO:0007669"/>
    <property type="project" value="UniProtKB-KW"/>
</dbReference>
<evidence type="ECO:0000256" key="4">
    <source>
        <dbReference type="ARBA" id="ARBA00022989"/>
    </source>
</evidence>
<evidence type="ECO:0000313" key="9">
    <source>
        <dbReference type="EMBL" id="GFS03659.1"/>
    </source>
</evidence>
<organism evidence="9 10">
    <name type="scientific">Elysia marginata</name>
    <dbReference type="NCBI Taxonomy" id="1093978"/>
    <lineage>
        <taxon>Eukaryota</taxon>
        <taxon>Metazoa</taxon>
        <taxon>Spiralia</taxon>
        <taxon>Lophotrochozoa</taxon>
        <taxon>Mollusca</taxon>
        <taxon>Gastropoda</taxon>
        <taxon>Heterobranchia</taxon>
        <taxon>Euthyneura</taxon>
        <taxon>Panpulmonata</taxon>
        <taxon>Sacoglossa</taxon>
        <taxon>Placobranchoidea</taxon>
        <taxon>Plakobranchidae</taxon>
        <taxon>Elysia</taxon>
    </lineage>
</organism>
<feature type="binding site" evidence="6">
    <location>
        <position position="277"/>
    </location>
    <ligand>
        <name>Zn(2+)</name>
        <dbReference type="ChEBI" id="CHEBI:29105"/>
    </ligand>
</feature>
<keyword evidence="10" id="KW-1185">Reference proteome</keyword>
<comment type="similarity">
    <text evidence="2">Belongs to the ADIPOR family.</text>
</comment>
<feature type="region of interest" description="Disordered" evidence="7">
    <location>
        <begin position="369"/>
        <end position="390"/>
    </location>
</feature>
<keyword evidence="3 8" id="KW-0812">Transmembrane</keyword>
<dbReference type="EMBL" id="BMAT01009305">
    <property type="protein sequence ID" value="GFS03659.1"/>
    <property type="molecule type" value="Genomic_DNA"/>
</dbReference>
<dbReference type="Pfam" id="PF03006">
    <property type="entry name" value="HlyIII"/>
    <property type="match status" value="1"/>
</dbReference>
<protein>
    <submittedName>
        <fullName evidence="9">Membrane progestin receptor beta</fullName>
    </submittedName>
</protein>
<dbReference type="InterPro" id="IPR004254">
    <property type="entry name" value="AdipoR/HlyIII-related"/>
</dbReference>
<feature type="binding site" evidence="6">
    <location>
        <position position="281"/>
    </location>
    <ligand>
        <name>Zn(2+)</name>
        <dbReference type="ChEBI" id="CHEBI:29105"/>
    </ligand>
</feature>
<feature type="binding site" evidence="6">
    <location>
        <position position="125"/>
    </location>
    <ligand>
        <name>Zn(2+)</name>
        <dbReference type="ChEBI" id="CHEBI:29105"/>
    </ligand>
</feature>
<feature type="compositionally biased region" description="Basic and acidic residues" evidence="7">
    <location>
        <begin position="374"/>
        <end position="390"/>
    </location>
</feature>
<keyword evidence="6" id="KW-0862">Zinc</keyword>
<evidence type="ECO:0000256" key="1">
    <source>
        <dbReference type="ARBA" id="ARBA00004141"/>
    </source>
</evidence>
<gene>
    <name evidence="9" type="ORF">ElyMa_004637900</name>
</gene>
<comment type="caution">
    <text evidence="9">The sequence shown here is derived from an EMBL/GenBank/DDBJ whole genome shotgun (WGS) entry which is preliminary data.</text>
</comment>
<name>A0AAV4HZJ7_9GAST</name>
<sequence>MCSLIAQLRWMLDHLATRADPAHSCSSHEVQLLTVEDVPDVIKEPYIYSGYRLLHKPWGYYVKSIFTLHNESVNVWTHGLGFFIVLFSLSIYLLKLDTNEDTHAWLLLVFGLCCLSNLALSAIAHLFHSRSRWDHFAFFLLDYMGVTFYAFGSGVGSMFICSTKAFSDLFSVYFLPVNVLLSWFAFYACCVAKIKLAHNNTHRKVMMVAGVLCQALVVSLPTVSRYVECILHPTCDIRHLNHLTLVFALLILCAITFAGHVPESIWPGHFDVLGHGHQWFHVIVVLAMLTQVWAIDIDVNVLHTMEVLRHPGPGELMASLVVLVVVEATTFVYYMRLVVFRRLSKDIPRQLVSHSTKKHLLGLLSQEGVSSVKSDAKQANRPRGEGDSSKECFVLEDSKVTSTEEIFQKKSK</sequence>
<evidence type="ECO:0000256" key="3">
    <source>
        <dbReference type="ARBA" id="ARBA00022692"/>
    </source>
</evidence>
<dbReference type="GO" id="GO:0016020">
    <property type="term" value="C:membrane"/>
    <property type="evidence" value="ECO:0007669"/>
    <property type="project" value="UniProtKB-SubCell"/>
</dbReference>
<feature type="transmembrane region" description="Helical" evidence="8">
    <location>
        <begin position="172"/>
        <end position="194"/>
    </location>
</feature>
<evidence type="ECO:0000256" key="2">
    <source>
        <dbReference type="ARBA" id="ARBA00007018"/>
    </source>
</evidence>
<keyword evidence="6" id="KW-0479">Metal-binding</keyword>
<evidence type="ECO:0000256" key="5">
    <source>
        <dbReference type="ARBA" id="ARBA00023136"/>
    </source>
</evidence>
<accession>A0AAV4HZJ7</accession>
<dbReference type="GO" id="GO:0038023">
    <property type="term" value="F:signaling receptor activity"/>
    <property type="evidence" value="ECO:0007669"/>
    <property type="project" value="TreeGrafter"/>
</dbReference>
<dbReference type="AlphaFoldDB" id="A0AAV4HZJ7"/>
<keyword evidence="9" id="KW-0675">Receptor</keyword>
<dbReference type="PANTHER" id="PTHR20855">
    <property type="entry name" value="ADIPOR/PROGESTIN RECEPTOR-RELATED"/>
    <property type="match status" value="1"/>
</dbReference>
<reference evidence="9 10" key="1">
    <citation type="journal article" date="2021" name="Elife">
        <title>Chloroplast acquisition without the gene transfer in kleptoplastic sea slugs, Plakobranchus ocellatus.</title>
        <authorList>
            <person name="Maeda T."/>
            <person name="Takahashi S."/>
            <person name="Yoshida T."/>
            <person name="Shimamura S."/>
            <person name="Takaki Y."/>
            <person name="Nagai Y."/>
            <person name="Toyoda A."/>
            <person name="Suzuki Y."/>
            <person name="Arimoto A."/>
            <person name="Ishii H."/>
            <person name="Satoh N."/>
            <person name="Nishiyama T."/>
            <person name="Hasebe M."/>
            <person name="Maruyama T."/>
            <person name="Minagawa J."/>
            <person name="Obokata J."/>
            <person name="Shigenobu S."/>
        </authorList>
    </citation>
    <scope>NUCLEOTIDE SEQUENCE [LARGE SCALE GENOMIC DNA]</scope>
</reference>
<evidence type="ECO:0000313" key="10">
    <source>
        <dbReference type="Proteomes" id="UP000762676"/>
    </source>
</evidence>
<feature type="transmembrane region" description="Helical" evidence="8">
    <location>
        <begin position="73"/>
        <end position="93"/>
    </location>
</feature>
<evidence type="ECO:0000256" key="6">
    <source>
        <dbReference type="PIRSR" id="PIRSR604254-1"/>
    </source>
</evidence>
<proteinExistence type="inferred from homology"/>
<dbReference type="Proteomes" id="UP000762676">
    <property type="component" value="Unassembled WGS sequence"/>
</dbReference>
<feature type="transmembrane region" description="Helical" evidence="8">
    <location>
        <begin position="239"/>
        <end position="258"/>
    </location>
</feature>
<keyword evidence="4 8" id="KW-1133">Transmembrane helix</keyword>
<dbReference type="PANTHER" id="PTHR20855:SF92">
    <property type="entry name" value="PROGESTIN AND ADIPOQ RECEPTOR FAMILY MEMBER 3-LIKE"/>
    <property type="match status" value="1"/>
</dbReference>
<feature type="transmembrane region" description="Helical" evidence="8">
    <location>
        <begin position="206"/>
        <end position="227"/>
    </location>
</feature>
<evidence type="ECO:0000256" key="7">
    <source>
        <dbReference type="SAM" id="MobiDB-lite"/>
    </source>
</evidence>
<feature type="transmembrane region" description="Helical" evidence="8">
    <location>
        <begin position="139"/>
        <end position="160"/>
    </location>
</feature>
<feature type="transmembrane region" description="Helical" evidence="8">
    <location>
        <begin position="105"/>
        <end position="127"/>
    </location>
</feature>
<evidence type="ECO:0000256" key="8">
    <source>
        <dbReference type="SAM" id="Phobius"/>
    </source>
</evidence>
<feature type="transmembrane region" description="Helical" evidence="8">
    <location>
        <begin position="279"/>
        <end position="296"/>
    </location>
</feature>
<feature type="transmembrane region" description="Helical" evidence="8">
    <location>
        <begin position="316"/>
        <end position="335"/>
    </location>
</feature>